<evidence type="ECO:0000313" key="2">
    <source>
        <dbReference type="EMBL" id="XDO96694.1"/>
    </source>
</evidence>
<dbReference type="PROSITE" id="PS51257">
    <property type="entry name" value="PROKAR_LIPOPROTEIN"/>
    <property type="match status" value="1"/>
</dbReference>
<accession>A0AB39KTN8</accession>
<reference evidence="2" key="1">
    <citation type="submission" date="2024-06" db="EMBL/GenBank/DDBJ databases">
        <title>Caulobacter inopinatus, sp. nov.</title>
        <authorList>
            <person name="Donachie S.P."/>
        </authorList>
    </citation>
    <scope>NUCLEOTIDE SEQUENCE</scope>
    <source>
        <strain evidence="2">73W</strain>
    </source>
</reference>
<protein>
    <submittedName>
        <fullName evidence="2">Methyltransferase</fullName>
    </submittedName>
</protein>
<dbReference type="GO" id="GO:0008168">
    <property type="term" value="F:methyltransferase activity"/>
    <property type="evidence" value="ECO:0007669"/>
    <property type="project" value="UniProtKB-KW"/>
</dbReference>
<dbReference type="PIRSF" id="PIRSF031679">
    <property type="entry name" value="Mtase_Alr7345_prd"/>
    <property type="match status" value="1"/>
</dbReference>
<keyword evidence="2" id="KW-0808">Transferase</keyword>
<dbReference type="GO" id="GO:0032259">
    <property type="term" value="P:methylation"/>
    <property type="evidence" value="ECO:0007669"/>
    <property type="project" value="UniProtKB-KW"/>
</dbReference>
<proteinExistence type="predicted"/>
<keyword evidence="2" id="KW-0489">Methyltransferase</keyword>
<sequence length="250" mass="26088">MLRGSILVAATAAFLSCGAAYAQPDVIARALADPARPAADKARDAERHPGQLLVWAGVETGDKVGEYMPGGGYFTRILSKAVGSTGKVYAYVPAEIVKIAPKYLTDGQALAADPALGNVVTSSDTNARFGAPEPLDLVWTSQNYHDLHGKFAPPGTAVAFNAAVFKALKPGGTYMVIDHAALPSSGLMGAAEQHRIAKAAAIEEIQQAGFVLAGESGLLANPNDPLTASVFDPSIRGKTDQFVLKFKKPQ</sequence>
<organism evidence="2">
    <name type="scientific">Caulobacter sp. 73W</name>
    <dbReference type="NCBI Taxonomy" id="3161137"/>
    <lineage>
        <taxon>Bacteria</taxon>
        <taxon>Pseudomonadati</taxon>
        <taxon>Pseudomonadota</taxon>
        <taxon>Alphaproteobacteria</taxon>
        <taxon>Caulobacterales</taxon>
        <taxon>Caulobacteraceae</taxon>
        <taxon>Caulobacter</taxon>
    </lineage>
</organism>
<dbReference type="SUPFAM" id="SSF53335">
    <property type="entry name" value="S-adenosyl-L-methionine-dependent methyltransferases"/>
    <property type="match status" value="1"/>
</dbReference>
<dbReference type="Gene3D" id="3.40.50.150">
    <property type="entry name" value="Vaccinia Virus protein VP39"/>
    <property type="match status" value="1"/>
</dbReference>
<dbReference type="RefSeq" id="WP_369059534.1">
    <property type="nucleotide sequence ID" value="NZ_CP158375.1"/>
</dbReference>
<keyword evidence="1" id="KW-0732">Signal</keyword>
<dbReference type="EMBL" id="CP158375">
    <property type="protein sequence ID" value="XDO96694.1"/>
    <property type="molecule type" value="Genomic_DNA"/>
</dbReference>
<dbReference type="AlphaFoldDB" id="A0AB39KTN8"/>
<gene>
    <name evidence="2" type="ORF">ABOZ73_18310</name>
</gene>
<name>A0AB39KTN8_9CAUL</name>
<feature type="signal peptide" evidence="1">
    <location>
        <begin position="1"/>
        <end position="22"/>
    </location>
</feature>
<feature type="chain" id="PRO_5044241544" evidence="1">
    <location>
        <begin position="23"/>
        <end position="250"/>
    </location>
</feature>
<dbReference type="InterPro" id="IPR016980">
    <property type="entry name" value="S-AdoMet-dep_MeTrfase_Alr7345"/>
</dbReference>
<dbReference type="InterPro" id="IPR029063">
    <property type="entry name" value="SAM-dependent_MTases_sf"/>
</dbReference>
<evidence type="ECO:0000256" key="1">
    <source>
        <dbReference type="SAM" id="SignalP"/>
    </source>
</evidence>